<reference evidence="2" key="2">
    <citation type="submission" date="2015-01" db="EMBL/GenBank/DDBJ databases">
        <title>Evolutionary Origins and Diversification of the Mycorrhizal Mutualists.</title>
        <authorList>
            <consortium name="DOE Joint Genome Institute"/>
            <consortium name="Mycorrhizal Genomics Consortium"/>
            <person name="Kohler A."/>
            <person name="Kuo A."/>
            <person name="Nagy L.G."/>
            <person name="Floudas D."/>
            <person name="Copeland A."/>
            <person name="Barry K.W."/>
            <person name="Cichocki N."/>
            <person name="Veneault-Fourrey C."/>
            <person name="LaButti K."/>
            <person name="Lindquist E.A."/>
            <person name="Lipzen A."/>
            <person name="Lundell T."/>
            <person name="Morin E."/>
            <person name="Murat C."/>
            <person name="Riley R."/>
            <person name="Ohm R."/>
            <person name="Sun H."/>
            <person name="Tunlid A."/>
            <person name="Henrissat B."/>
            <person name="Grigoriev I.V."/>
            <person name="Hibbett D.S."/>
            <person name="Martin F."/>
        </authorList>
    </citation>
    <scope>NUCLEOTIDE SEQUENCE [LARGE SCALE GENOMIC DNA]</scope>
    <source>
        <strain evidence="2">ATCC 200175</strain>
    </source>
</reference>
<dbReference type="AlphaFoldDB" id="A0A0C9SXQ5"/>
<gene>
    <name evidence="1" type="ORF">PAXINDRAFT_12656</name>
</gene>
<dbReference type="EMBL" id="KN819342">
    <property type="protein sequence ID" value="KIJ14554.1"/>
    <property type="molecule type" value="Genomic_DNA"/>
</dbReference>
<name>A0A0C9SXQ5_PAXIN</name>
<evidence type="ECO:0000313" key="2">
    <source>
        <dbReference type="Proteomes" id="UP000053647"/>
    </source>
</evidence>
<dbReference type="HOGENOM" id="CLU_150821_1_0_1"/>
<reference evidence="1 2" key="1">
    <citation type="submission" date="2014-06" db="EMBL/GenBank/DDBJ databases">
        <authorList>
            <consortium name="DOE Joint Genome Institute"/>
            <person name="Kuo A."/>
            <person name="Kohler A."/>
            <person name="Nagy L.G."/>
            <person name="Floudas D."/>
            <person name="Copeland A."/>
            <person name="Barry K.W."/>
            <person name="Cichocki N."/>
            <person name="Veneault-Fourrey C."/>
            <person name="LaButti K."/>
            <person name="Lindquist E.A."/>
            <person name="Lipzen A."/>
            <person name="Lundell T."/>
            <person name="Morin E."/>
            <person name="Murat C."/>
            <person name="Sun H."/>
            <person name="Tunlid A."/>
            <person name="Henrissat B."/>
            <person name="Grigoriev I.V."/>
            <person name="Hibbett D.S."/>
            <person name="Martin F."/>
            <person name="Nordberg H.P."/>
            <person name="Cantor M.N."/>
            <person name="Hua S.X."/>
        </authorList>
    </citation>
    <scope>NUCLEOTIDE SEQUENCE [LARGE SCALE GENOMIC DNA]</scope>
    <source>
        <strain evidence="1 2">ATCC 200175</strain>
    </source>
</reference>
<dbReference type="OrthoDB" id="2678561at2759"/>
<evidence type="ECO:0000313" key="1">
    <source>
        <dbReference type="EMBL" id="KIJ14554.1"/>
    </source>
</evidence>
<keyword evidence="2" id="KW-1185">Reference proteome</keyword>
<accession>A0A0C9SXQ5</accession>
<sequence>MAHNTPSKKLVETLQIGTLARVYNSLKENLLSNSLNMQFFLTLLASVASLSAYTPVGVHASSITQVCAACPPEVAKEALTYRCVDTKGNTICRYQDEETRCYYDGHGERIGKDFSGCPGPVKMSNWGCEPNAGCTMKS</sequence>
<dbReference type="Proteomes" id="UP000053647">
    <property type="component" value="Unassembled WGS sequence"/>
</dbReference>
<proteinExistence type="predicted"/>
<organism evidence="1 2">
    <name type="scientific">Paxillus involutus ATCC 200175</name>
    <dbReference type="NCBI Taxonomy" id="664439"/>
    <lineage>
        <taxon>Eukaryota</taxon>
        <taxon>Fungi</taxon>
        <taxon>Dikarya</taxon>
        <taxon>Basidiomycota</taxon>
        <taxon>Agaricomycotina</taxon>
        <taxon>Agaricomycetes</taxon>
        <taxon>Agaricomycetidae</taxon>
        <taxon>Boletales</taxon>
        <taxon>Paxilineae</taxon>
        <taxon>Paxillaceae</taxon>
        <taxon>Paxillus</taxon>
    </lineage>
</organism>
<protein>
    <submittedName>
        <fullName evidence="1">Uncharacterized protein</fullName>
    </submittedName>
</protein>